<dbReference type="InterPro" id="IPR037150">
    <property type="entry name" value="H-NS_C_dom_sf"/>
</dbReference>
<dbReference type="EMBL" id="ADOU02000004">
    <property type="protein sequence ID" value="KGJ69939.1"/>
    <property type="molecule type" value="Genomic_DNA"/>
</dbReference>
<dbReference type="Pfam" id="PF00816">
    <property type="entry name" value="Histone_HNS"/>
    <property type="match status" value="1"/>
</dbReference>
<name>A0A837CKX7_9BRAD</name>
<gene>
    <name evidence="2" type="ORF">BJA5080_04296</name>
</gene>
<proteinExistence type="predicted"/>
<organism evidence="2 3">
    <name type="scientific">Bradyrhizobium diazoefficiens SEMIA 5080</name>
    <dbReference type="NCBI Taxonomy" id="754504"/>
    <lineage>
        <taxon>Bacteria</taxon>
        <taxon>Pseudomonadati</taxon>
        <taxon>Pseudomonadota</taxon>
        <taxon>Alphaproteobacteria</taxon>
        <taxon>Hyphomicrobiales</taxon>
        <taxon>Nitrobacteraceae</taxon>
        <taxon>Bradyrhizobium</taxon>
    </lineage>
</organism>
<evidence type="ECO:0000259" key="1">
    <source>
        <dbReference type="Pfam" id="PF00816"/>
    </source>
</evidence>
<evidence type="ECO:0000313" key="2">
    <source>
        <dbReference type="EMBL" id="KGJ69939.1"/>
    </source>
</evidence>
<dbReference type="InterPro" id="IPR027444">
    <property type="entry name" value="H-NS_C_dom"/>
</dbReference>
<sequence>MDLGVNEMKYALDAMHRAYDKARKSHDEMIAREMRRFGELERRAKGIKKTRAKPSAKYRSRKDKKLVWTGRGSMPRWMRDEMRALKLKPEAFLIRN</sequence>
<feature type="domain" description="DNA-binding protein H-NS-like C-terminal" evidence="1">
    <location>
        <begin position="56"/>
        <end position="94"/>
    </location>
</feature>
<evidence type="ECO:0000313" key="3">
    <source>
        <dbReference type="Proteomes" id="UP000024900"/>
    </source>
</evidence>
<dbReference type="SUPFAM" id="SSF81273">
    <property type="entry name" value="H-NS histone-like proteins"/>
    <property type="match status" value="1"/>
</dbReference>
<comment type="caution">
    <text evidence="2">The sequence shown here is derived from an EMBL/GenBank/DDBJ whole genome shotgun (WGS) entry which is preliminary data.</text>
</comment>
<dbReference type="AlphaFoldDB" id="A0A837CKX7"/>
<dbReference type="Gene3D" id="4.10.430.10">
    <property type="entry name" value="Histone-like protein H-NS, C-terminal domain"/>
    <property type="match status" value="1"/>
</dbReference>
<dbReference type="Proteomes" id="UP000024900">
    <property type="component" value="Unassembled WGS sequence"/>
</dbReference>
<protein>
    <recommendedName>
        <fullName evidence="1">DNA-binding protein H-NS-like C-terminal domain-containing protein</fullName>
    </recommendedName>
</protein>
<accession>A0A837CKX7</accession>
<dbReference type="GO" id="GO:0003677">
    <property type="term" value="F:DNA binding"/>
    <property type="evidence" value="ECO:0007669"/>
    <property type="project" value="InterPro"/>
</dbReference>
<reference evidence="2 3" key="1">
    <citation type="journal article" date="2014" name="BMC Genomics">
        <title>Comparative genomics of Bradyrhizobium japonicum CPAC 15 and Bradyrhizobium diazoefficiens CPAC 7: elite model strains for understanding symbiotic performance with soybean.</title>
        <authorList>
            <person name="Siqueira A.F."/>
            <person name="Ormeno-Orrillo E."/>
            <person name="Souza R.C."/>
            <person name="Rodrigues E.P."/>
            <person name="Almeida L.G."/>
            <person name="Barcellos F.G."/>
            <person name="Batista J.S."/>
            <person name="Nakatami A.S."/>
            <person name="Martinez-Romero E."/>
            <person name="Vasconcelos A.T."/>
            <person name="Hungria M."/>
        </authorList>
    </citation>
    <scope>NUCLEOTIDE SEQUENCE [LARGE SCALE GENOMIC DNA]</scope>
    <source>
        <strain evidence="2 3">SEMIA 5080</strain>
    </source>
</reference>